<gene>
    <name evidence="1" type="ORF">LCGC14_0711100</name>
</gene>
<evidence type="ECO:0000313" key="1">
    <source>
        <dbReference type="EMBL" id="KKN42658.1"/>
    </source>
</evidence>
<dbReference type="Gene3D" id="3.40.50.300">
    <property type="entry name" value="P-loop containing nucleotide triphosphate hydrolases"/>
    <property type="match status" value="1"/>
</dbReference>
<dbReference type="EMBL" id="LAZR01001566">
    <property type="protein sequence ID" value="KKN42658.1"/>
    <property type="molecule type" value="Genomic_DNA"/>
</dbReference>
<dbReference type="InterPro" id="IPR027417">
    <property type="entry name" value="P-loop_NTPase"/>
</dbReference>
<evidence type="ECO:0008006" key="2">
    <source>
        <dbReference type="Google" id="ProtNLM"/>
    </source>
</evidence>
<name>A0A0F9TMJ9_9ZZZZ</name>
<organism evidence="1">
    <name type="scientific">marine sediment metagenome</name>
    <dbReference type="NCBI Taxonomy" id="412755"/>
    <lineage>
        <taxon>unclassified sequences</taxon>
        <taxon>metagenomes</taxon>
        <taxon>ecological metagenomes</taxon>
    </lineage>
</organism>
<dbReference type="CDD" id="cd01127">
    <property type="entry name" value="TrwB_TraG_TraD_VirD4"/>
    <property type="match status" value="1"/>
</dbReference>
<comment type="caution">
    <text evidence="1">The sequence shown here is derived from an EMBL/GenBank/DDBJ whole genome shotgun (WGS) entry which is preliminary data.</text>
</comment>
<sequence>MKVQIKVSERASFVGTTGSGKTVLARHFLERSGDRILAIDPKHMLEIPNFKIGRKLPLIKKEFRTIYRPKSDDDEVMAEMVMECYKRGNIRIYVDELATLARFFPQTTDTLENIARTGRERNLSLWCATQRPRWVPLSFFTESEVWFVFLLRDPRDRAQLAGVVGEEVRDKIPMYTFHYLRPGMESPQHMTLNLKVGKLENYQNERVLEAG</sequence>
<dbReference type="SUPFAM" id="SSF52540">
    <property type="entry name" value="P-loop containing nucleoside triphosphate hydrolases"/>
    <property type="match status" value="1"/>
</dbReference>
<proteinExistence type="predicted"/>
<accession>A0A0F9TMJ9</accession>
<dbReference type="AlphaFoldDB" id="A0A0F9TMJ9"/>
<protein>
    <recommendedName>
        <fullName evidence="2">AAA+ ATPase domain-containing protein</fullName>
    </recommendedName>
</protein>
<reference evidence="1" key="1">
    <citation type="journal article" date="2015" name="Nature">
        <title>Complex archaea that bridge the gap between prokaryotes and eukaryotes.</title>
        <authorList>
            <person name="Spang A."/>
            <person name="Saw J.H."/>
            <person name="Jorgensen S.L."/>
            <person name="Zaremba-Niedzwiedzka K."/>
            <person name="Martijn J."/>
            <person name="Lind A.E."/>
            <person name="van Eijk R."/>
            <person name="Schleper C."/>
            <person name="Guy L."/>
            <person name="Ettema T.J."/>
        </authorList>
    </citation>
    <scope>NUCLEOTIDE SEQUENCE</scope>
</reference>